<feature type="chain" id="PRO_5015002912" description="Secretin/TonB short N-terminal domain-containing protein" evidence="4">
    <location>
        <begin position="21"/>
        <end position="210"/>
    </location>
</feature>
<keyword evidence="2" id="KW-0472">Membrane</keyword>
<sequence length="210" mass="23143">MRVVWLLTMTVMLWAAGASAWAQASAETHVFDLPALPLEQALRRYGEITGLSIFFDTEQVRGKRSPSVRGRYARAEGLSRLLKGTQMRAQSVSSGVVTVVPLEAEAPAPDRGNVLALSYDGYLQQSILHVLCAQPGLQADRLRIALRFSINKDRRVEDLRVRVQARPELEPVVRQALSQARLRPPPAGLAQPMILLVSPQAAARWGGCQR</sequence>
<evidence type="ECO:0000256" key="4">
    <source>
        <dbReference type="SAM" id="SignalP"/>
    </source>
</evidence>
<evidence type="ECO:0000259" key="5">
    <source>
        <dbReference type="SMART" id="SM00965"/>
    </source>
</evidence>
<evidence type="ECO:0000256" key="1">
    <source>
        <dbReference type="ARBA" id="ARBA00022448"/>
    </source>
</evidence>
<feature type="domain" description="Secretin/TonB short N-terminal" evidence="5">
    <location>
        <begin position="51"/>
        <end position="102"/>
    </location>
</feature>
<dbReference type="InterPro" id="IPR011662">
    <property type="entry name" value="Secretin/TonB_short_N"/>
</dbReference>
<evidence type="ECO:0000256" key="3">
    <source>
        <dbReference type="ARBA" id="ARBA00023237"/>
    </source>
</evidence>
<dbReference type="EMBL" id="POQS01000008">
    <property type="protein sequence ID" value="PND30638.1"/>
    <property type="molecule type" value="Genomic_DNA"/>
</dbReference>
<evidence type="ECO:0000313" key="7">
    <source>
        <dbReference type="Proteomes" id="UP000235994"/>
    </source>
</evidence>
<dbReference type="Pfam" id="PF07660">
    <property type="entry name" value="STN"/>
    <property type="match status" value="1"/>
</dbReference>
<name>A0A2N8KB12_9BURK</name>
<dbReference type="SMART" id="SM00965">
    <property type="entry name" value="STN"/>
    <property type="match status" value="1"/>
</dbReference>
<feature type="signal peptide" evidence="4">
    <location>
        <begin position="1"/>
        <end position="20"/>
    </location>
</feature>
<evidence type="ECO:0000256" key="2">
    <source>
        <dbReference type="ARBA" id="ARBA00023136"/>
    </source>
</evidence>
<dbReference type="Proteomes" id="UP000235994">
    <property type="component" value="Unassembled WGS sequence"/>
</dbReference>
<reference evidence="6 7" key="1">
    <citation type="submission" date="2018-01" db="EMBL/GenBank/DDBJ databases">
        <title>The draft genome of an aniline degradation strain ANB-1.</title>
        <authorList>
            <person name="Zhang L."/>
            <person name="Jiang J."/>
        </authorList>
    </citation>
    <scope>NUCLEOTIDE SEQUENCE [LARGE SCALE GENOMIC DNA]</scope>
    <source>
        <strain evidence="6 7">ANB-1</strain>
    </source>
</reference>
<gene>
    <name evidence="6" type="ORF">C1I89_26870</name>
</gene>
<organism evidence="6 7">
    <name type="scientific">Achromobacter pulmonis</name>
    <dbReference type="NCBI Taxonomy" id="1389932"/>
    <lineage>
        <taxon>Bacteria</taxon>
        <taxon>Pseudomonadati</taxon>
        <taxon>Pseudomonadota</taxon>
        <taxon>Betaproteobacteria</taxon>
        <taxon>Burkholderiales</taxon>
        <taxon>Alcaligenaceae</taxon>
        <taxon>Achromobacter</taxon>
    </lineage>
</organism>
<keyword evidence="3" id="KW-0998">Cell outer membrane</keyword>
<dbReference type="GO" id="GO:0019867">
    <property type="term" value="C:outer membrane"/>
    <property type="evidence" value="ECO:0007669"/>
    <property type="project" value="InterPro"/>
</dbReference>
<comment type="caution">
    <text evidence="6">The sequence shown here is derived from an EMBL/GenBank/DDBJ whole genome shotgun (WGS) entry which is preliminary data.</text>
</comment>
<proteinExistence type="predicted"/>
<keyword evidence="7" id="KW-1185">Reference proteome</keyword>
<keyword evidence="4" id="KW-0732">Signal</keyword>
<protein>
    <recommendedName>
        <fullName evidence="5">Secretin/TonB short N-terminal domain-containing protein</fullName>
    </recommendedName>
</protein>
<accession>A0A2N8KB12</accession>
<keyword evidence="1" id="KW-0813">Transport</keyword>
<dbReference type="AlphaFoldDB" id="A0A2N8KB12"/>
<evidence type="ECO:0000313" key="6">
    <source>
        <dbReference type="EMBL" id="PND30638.1"/>
    </source>
</evidence>
<dbReference type="Gene3D" id="3.55.50.30">
    <property type="match status" value="1"/>
</dbReference>